<evidence type="ECO:0000259" key="2">
    <source>
        <dbReference type="Pfam" id="PF00296"/>
    </source>
</evidence>
<dbReference type="Proteomes" id="UP000557307">
    <property type="component" value="Unassembled WGS sequence"/>
</dbReference>
<comment type="caution">
    <text evidence="3">The sequence shown here is derived from an EMBL/GenBank/DDBJ whole genome shotgun (WGS) entry which is preliminary data.</text>
</comment>
<reference evidence="3 4" key="1">
    <citation type="submission" date="2020-08" db="EMBL/GenBank/DDBJ databases">
        <title>Genomic Encyclopedia of Type Strains, Phase IV (KMG-IV): sequencing the most valuable type-strain genomes for metagenomic binning, comparative biology and taxonomic classification.</title>
        <authorList>
            <person name="Goeker M."/>
        </authorList>
    </citation>
    <scope>NUCLEOTIDE SEQUENCE [LARGE SCALE GENOMIC DNA]</scope>
    <source>
        <strain evidence="3 4">DSM 105074</strain>
    </source>
</reference>
<dbReference type="InterPro" id="IPR011251">
    <property type="entry name" value="Luciferase-like_dom"/>
</dbReference>
<keyword evidence="4" id="KW-1185">Reference proteome</keyword>
<dbReference type="InterPro" id="IPR036661">
    <property type="entry name" value="Luciferase-like_sf"/>
</dbReference>
<feature type="domain" description="Luciferase-like" evidence="2">
    <location>
        <begin position="11"/>
        <end position="295"/>
    </location>
</feature>
<name>A0A840U4P6_9BACT</name>
<dbReference type="PANTHER" id="PTHR43244">
    <property type="match status" value="1"/>
</dbReference>
<evidence type="ECO:0000313" key="4">
    <source>
        <dbReference type="Proteomes" id="UP000557307"/>
    </source>
</evidence>
<sequence>MQSCTLGFHASHEQFKPSELIKLVQRAEKAGFDDALSSDHYFPWSELQGESGHAWSWLGAALQATQLSFGIVNAPVQRYSPAIIAQAVGTLCEMFPGRFWIAAGSGQYLNEHINGEKWPDKATRNQRLQECVDLMRALWRGESVTHAGLVNVQDAKLYTRPSYMPTVIGAALSEATAEWLGSWADGMITTSRPPEELKKMIEAFWKGGGEGKPIYLKVQLSYDKTYQKALTGAHEQWKNNILPPNILSDIRTPEGFDAAGANVKPDDIPPHVRVSDSTDQHLEWLLQDVELGVSHLYLHNVNLEQEQFIEVFGDKVLPALKKTQPAR</sequence>
<dbReference type="Gene3D" id="3.20.20.30">
    <property type="entry name" value="Luciferase-like domain"/>
    <property type="match status" value="1"/>
</dbReference>
<dbReference type="NCBIfam" id="TIGR03885">
    <property type="entry name" value="flavin_revert"/>
    <property type="match status" value="1"/>
</dbReference>
<proteinExistence type="predicted"/>
<dbReference type="GO" id="GO:0016705">
    <property type="term" value="F:oxidoreductase activity, acting on paired donors, with incorporation or reduction of molecular oxygen"/>
    <property type="evidence" value="ECO:0007669"/>
    <property type="project" value="InterPro"/>
</dbReference>
<dbReference type="InterPro" id="IPR023907">
    <property type="entry name" value="Non-F420_Flavin_OxRdtase"/>
</dbReference>
<protein>
    <submittedName>
        <fullName evidence="3">Putative non-F420 flavinoid oxidoreductase</fullName>
    </submittedName>
</protein>
<dbReference type="Pfam" id="PF00296">
    <property type="entry name" value="Bac_luciferase"/>
    <property type="match status" value="1"/>
</dbReference>
<dbReference type="SUPFAM" id="SSF51679">
    <property type="entry name" value="Bacterial luciferase-like"/>
    <property type="match status" value="1"/>
</dbReference>
<dbReference type="InterPro" id="IPR050564">
    <property type="entry name" value="F420-G6PD/mer"/>
</dbReference>
<keyword evidence="1" id="KW-0560">Oxidoreductase</keyword>
<dbReference type="EMBL" id="JACHGF010000015">
    <property type="protein sequence ID" value="MBB5287298.1"/>
    <property type="molecule type" value="Genomic_DNA"/>
</dbReference>
<accession>A0A840U4P6</accession>
<gene>
    <name evidence="3" type="ORF">HNQ92_005461</name>
</gene>
<dbReference type="RefSeq" id="WP_184179247.1">
    <property type="nucleotide sequence ID" value="NZ_JACHGF010000015.1"/>
</dbReference>
<dbReference type="InterPro" id="IPR019945">
    <property type="entry name" value="F420_G6P_DH-rel"/>
</dbReference>
<dbReference type="PANTHER" id="PTHR43244:SF1">
    <property type="entry name" value="5,10-METHYLENETETRAHYDROMETHANOPTERIN REDUCTASE"/>
    <property type="match status" value="1"/>
</dbReference>
<dbReference type="NCBIfam" id="TIGR03557">
    <property type="entry name" value="F420_G6P_family"/>
    <property type="match status" value="1"/>
</dbReference>
<organism evidence="3 4">
    <name type="scientific">Rhabdobacter roseus</name>
    <dbReference type="NCBI Taxonomy" id="1655419"/>
    <lineage>
        <taxon>Bacteria</taxon>
        <taxon>Pseudomonadati</taxon>
        <taxon>Bacteroidota</taxon>
        <taxon>Cytophagia</taxon>
        <taxon>Cytophagales</taxon>
        <taxon>Cytophagaceae</taxon>
        <taxon>Rhabdobacter</taxon>
    </lineage>
</organism>
<evidence type="ECO:0000256" key="1">
    <source>
        <dbReference type="ARBA" id="ARBA00023002"/>
    </source>
</evidence>
<evidence type="ECO:0000313" key="3">
    <source>
        <dbReference type="EMBL" id="MBB5287298.1"/>
    </source>
</evidence>
<dbReference type="AlphaFoldDB" id="A0A840U4P6"/>
<dbReference type="CDD" id="cd01097">
    <property type="entry name" value="Tetrahydromethanopterin_reductase"/>
    <property type="match status" value="1"/>
</dbReference>